<evidence type="ECO:0000256" key="4">
    <source>
        <dbReference type="ARBA" id="ARBA00023242"/>
    </source>
</evidence>
<evidence type="ECO:0000256" key="2">
    <source>
        <dbReference type="ARBA" id="ARBA00022517"/>
    </source>
</evidence>
<evidence type="ECO:0000256" key="5">
    <source>
        <dbReference type="ARBA" id="ARBA00038007"/>
    </source>
</evidence>
<dbReference type="AlphaFoldDB" id="A0A0D2IUI3"/>
<keyword evidence="3" id="KW-0698">rRNA processing</keyword>
<protein>
    <recommendedName>
        <fullName evidence="7">Protein PXR1</fullName>
    </recommendedName>
    <alternativeName>
        <fullName evidence="8">PinX1-related protein 1</fullName>
    </alternativeName>
    <alternativeName>
        <fullName evidence="6">Protein pxr1</fullName>
    </alternativeName>
</protein>
<keyword evidence="2" id="KW-0690">Ribosome biogenesis</keyword>
<keyword evidence="4" id="KW-0539">Nucleus</keyword>
<keyword evidence="13" id="KW-1185">Reference proteome</keyword>
<evidence type="ECO:0000256" key="7">
    <source>
        <dbReference type="ARBA" id="ARBA00040376"/>
    </source>
</evidence>
<evidence type="ECO:0000256" key="8">
    <source>
        <dbReference type="ARBA" id="ARBA00041961"/>
    </source>
</evidence>
<evidence type="ECO:0000256" key="9">
    <source>
        <dbReference type="ARBA" id="ARBA00043878"/>
    </source>
</evidence>
<accession>A0A0D2IUI3</accession>
<dbReference type="GO" id="GO:0005730">
    <property type="term" value="C:nucleolus"/>
    <property type="evidence" value="ECO:0007669"/>
    <property type="project" value="UniProtKB-SubCell"/>
</dbReference>
<organism evidence="12 13">
    <name type="scientific">Rhinocladiella mackenziei CBS 650.93</name>
    <dbReference type="NCBI Taxonomy" id="1442369"/>
    <lineage>
        <taxon>Eukaryota</taxon>
        <taxon>Fungi</taxon>
        <taxon>Dikarya</taxon>
        <taxon>Ascomycota</taxon>
        <taxon>Pezizomycotina</taxon>
        <taxon>Eurotiomycetes</taxon>
        <taxon>Chaetothyriomycetidae</taxon>
        <taxon>Chaetothyriales</taxon>
        <taxon>Herpotrichiellaceae</taxon>
        <taxon>Rhinocladiella</taxon>
    </lineage>
</organism>
<evidence type="ECO:0000256" key="10">
    <source>
        <dbReference type="SAM" id="MobiDB-lite"/>
    </source>
</evidence>
<dbReference type="PANTHER" id="PTHR23149">
    <property type="entry name" value="G PATCH DOMAIN CONTAINING PROTEIN"/>
    <property type="match status" value="1"/>
</dbReference>
<dbReference type="VEuPathDB" id="FungiDB:Z518_10519"/>
<dbReference type="HOGENOM" id="CLU_052839_1_0_1"/>
<dbReference type="GO" id="GO:0006364">
    <property type="term" value="P:rRNA processing"/>
    <property type="evidence" value="ECO:0007669"/>
    <property type="project" value="UniProtKB-KW"/>
</dbReference>
<feature type="domain" description="G-patch" evidence="11">
    <location>
        <begin position="24"/>
        <end position="80"/>
    </location>
</feature>
<dbReference type="PROSITE" id="PS50174">
    <property type="entry name" value="G_PATCH"/>
    <property type="match status" value="1"/>
</dbReference>
<feature type="compositionally biased region" description="Basic and acidic residues" evidence="10">
    <location>
        <begin position="254"/>
        <end position="264"/>
    </location>
</feature>
<gene>
    <name evidence="12" type="ORF">Z518_10519</name>
</gene>
<comment type="subcellular location">
    <subcellularLocation>
        <location evidence="1">Nucleus</location>
        <location evidence="1">Nucleolus</location>
    </subcellularLocation>
</comment>
<dbReference type="InterPro" id="IPR050656">
    <property type="entry name" value="PINX1"/>
</dbReference>
<feature type="compositionally biased region" description="Acidic residues" evidence="10">
    <location>
        <begin position="148"/>
        <end position="157"/>
    </location>
</feature>
<sequence length="320" mass="36562">MGLAEPRKRLKISHDPRNLSWSQSSSFGQRLMARHGWKEGQSLGNRDTVHIDLNDAERLAAARVGVLFKDDNLGLGATRKSTDVEGQRTGLDAFQGLLGRLNGKTDVELKKEEKKLEDRKLEMHVRGRWGGMVFVRGEVLVGDRNEEDKEETVDVEDTDARTKHLLQQNTIDKESKEKWRRTEETRERKEAKRLKGRENALRNAARQAKRETRNNSDDDDENRVDIPIEPLPVHKSPPSQPPDEPVSSSSSGSEAEKKDKDKIEKRKRSAEFELQMPVPSEKLITAMTMKNGRHVLRGRNIRAKRMAFADLKGLDEIFMK</sequence>
<dbReference type="OrthoDB" id="29523at2759"/>
<reference evidence="12 13" key="1">
    <citation type="submission" date="2015-01" db="EMBL/GenBank/DDBJ databases">
        <title>The Genome Sequence of Rhinocladiella mackenzie CBS 650.93.</title>
        <authorList>
            <consortium name="The Broad Institute Genomics Platform"/>
            <person name="Cuomo C."/>
            <person name="de Hoog S."/>
            <person name="Gorbushina A."/>
            <person name="Stielow B."/>
            <person name="Teixiera M."/>
            <person name="Abouelleil A."/>
            <person name="Chapman S.B."/>
            <person name="Priest M."/>
            <person name="Young S.K."/>
            <person name="Wortman J."/>
            <person name="Nusbaum C."/>
            <person name="Birren B."/>
        </authorList>
    </citation>
    <scope>NUCLEOTIDE SEQUENCE [LARGE SCALE GENOMIC DNA]</scope>
    <source>
        <strain evidence="12 13">CBS 650.93</strain>
    </source>
</reference>
<dbReference type="PANTHER" id="PTHR23149:SF31">
    <property type="entry name" value="PROTEIN PXR1"/>
    <property type="match status" value="1"/>
</dbReference>
<dbReference type="GO" id="GO:0003676">
    <property type="term" value="F:nucleic acid binding"/>
    <property type="evidence" value="ECO:0007669"/>
    <property type="project" value="InterPro"/>
</dbReference>
<dbReference type="InterPro" id="IPR000467">
    <property type="entry name" value="G_patch_dom"/>
</dbReference>
<name>A0A0D2IUI3_9EURO</name>
<comment type="function">
    <text evidence="9">Involved in rRNA-processing at A0, A1 and A2 sites and negatively regulates telomerase.</text>
</comment>
<dbReference type="STRING" id="1442369.A0A0D2IUI3"/>
<dbReference type="Pfam" id="PF01585">
    <property type="entry name" value="G-patch"/>
    <property type="match status" value="1"/>
</dbReference>
<evidence type="ECO:0000256" key="1">
    <source>
        <dbReference type="ARBA" id="ARBA00004604"/>
    </source>
</evidence>
<evidence type="ECO:0000313" key="12">
    <source>
        <dbReference type="EMBL" id="KIX00380.1"/>
    </source>
</evidence>
<evidence type="ECO:0000313" key="13">
    <source>
        <dbReference type="Proteomes" id="UP000053617"/>
    </source>
</evidence>
<comment type="similarity">
    <text evidence="5">Belongs to the PINX1 family.</text>
</comment>
<dbReference type="EMBL" id="KN847483">
    <property type="protein sequence ID" value="KIX00380.1"/>
    <property type="molecule type" value="Genomic_DNA"/>
</dbReference>
<dbReference type="GeneID" id="25298590"/>
<feature type="compositionally biased region" description="Basic and acidic residues" evidence="10">
    <location>
        <begin position="171"/>
        <end position="190"/>
    </location>
</feature>
<feature type="region of interest" description="Disordered" evidence="10">
    <location>
        <begin position="145"/>
        <end position="274"/>
    </location>
</feature>
<dbReference type="RefSeq" id="XP_013267516.1">
    <property type="nucleotide sequence ID" value="XM_013412062.1"/>
</dbReference>
<evidence type="ECO:0000256" key="3">
    <source>
        <dbReference type="ARBA" id="ARBA00022552"/>
    </source>
</evidence>
<dbReference type="Proteomes" id="UP000053617">
    <property type="component" value="Unassembled WGS sequence"/>
</dbReference>
<proteinExistence type="inferred from homology"/>
<evidence type="ECO:0000256" key="6">
    <source>
        <dbReference type="ARBA" id="ARBA00040137"/>
    </source>
</evidence>
<evidence type="ECO:0000259" key="11">
    <source>
        <dbReference type="PROSITE" id="PS50174"/>
    </source>
</evidence>